<organism evidence="10 11">
    <name type="scientific">Alkalilimnicola ehrlichii</name>
    <dbReference type="NCBI Taxonomy" id="351052"/>
    <lineage>
        <taxon>Bacteria</taxon>
        <taxon>Pseudomonadati</taxon>
        <taxon>Pseudomonadota</taxon>
        <taxon>Gammaproteobacteria</taxon>
        <taxon>Chromatiales</taxon>
        <taxon>Ectothiorhodospiraceae</taxon>
        <taxon>Alkalilimnicola</taxon>
    </lineage>
</organism>
<evidence type="ECO:0000259" key="9">
    <source>
        <dbReference type="Pfam" id="PF01035"/>
    </source>
</evidence>
<dbReference type="PANTHER" id="PTHR10815:SF13">
    <property type="entry name" value="METHYLATED-DNA--PROTEIN-CYSTEINE METHYLTRANSFERASE"/>
    <property type="match status" value="1"/>
</dbReference>
<dbReference type="NCBIfam" id="TIGR00589">
    <property type="entry name" value="ogt"/>
    <property type="match status" value="1"/>
</dbReference>
<evidence type="ECO:0000256" key="3">
    <source>
        <dbReference type="ARBA" id="ARBA00011918"/>
    </source>
</evidence>
<comment type="catalytic activity">
    <reaction evidence="1">
        <text>a 4-O-methyl-thymidine in DNA + L-cysteinyl-[protein] = a thymidine in DNA + S-methyl-L-cysteinyl-[protein]</text>
        <dbReference type="Rhea" id="RHEA:53428"/>
        <dbReference type="Rhea" id="RHEA-COMP:10131"/>
        <dbReference type="Rhea" id="RHEA-COMP:10132"/>
        <dbReference type="Rhea" id="RHEA-COMP:13555"/>
        <dbReference type="Rhea" id="RHEA-COMP:13556"/>
        <dbReference type="ChEBI" id="CHEBI:29950"/>
        <dbReference type="ChEBI" id="CHEBI:82612"/>
        <dbReference type="ChEBI" id="CHEBI:137386"/>
        <dbReference type="ChEBI" id="CHEBI:137387"/>
        <dbReference type="EC" id="2.1.1.63"/>
    </reaction>
</comment>
<dbReference type="Proteomes" id="UP000256763">
    <property type="component" value="Unassembled WGS sequence"/>
</dbReference>
<dbReference type="InterPro" id="IPR001497">
    <property type="entry name" value="MethylDNA_cys_MeTrfase_AS"/>
</dbReference>
<dbReference type="PROSITE" id="PS00374">
    <property type="entry name" value="MGMT"/>
    <property type="match status" value="1"/>
</dbReference>
<evidence type="ECO:0000256" key="1">
    <source>
        <dbReference type="ARBA" id="ARBA00001286"/>
    </source>
</evidence>
<comment type="caution">
    <text evidence="10">The sequence shown here is derived from an EMBL/GenBank/DDBJ whole genome shotgun (WGS) entry which is preliminary data.</text>
</comment>
<evidence type="ECO:0000256" key="2">
    <source>
        <dbReference type="ARBA" id="ARBA00008711"/>
    </source>
</evidence>
<dbReference type="SUPFAM" id="SSF46767">
    <property type="entry name" value="Methylated DNA-protein cysteine methyltransferase, C-terminal domain"/>
    <property type="match status" value="1"/>
</dbReference>
<dbReference type="FunFam" id="1.10.10.10:FF:000214">
    <property type="entry name" value="Methylated-DNA--protein-cysteine methyltransferase"/>
    <property type="match status" value="1"/>
</dbReference>
<reference evidence="11" key="1">
    <citation type="submission" date="2017-05" db="EMBL/GenBank/DDBJ databases">
        <authorList>
            <person name="Sharma S."/>
            <person name="Sidhu C."/>
            <person name="Pinnaka A.K."/>
        </authorList>
    </citation>
    <scope>NUCLEOTIDE SEQUENCE [LARGE SCALE GENOMIC DNA]</scope>
    <source>
        <strain evidence="11">AK93</strain>
    </source>
</reference>
<dbReference type="GO" id="GO:0006281">
    <property type="term" value="P:DNA repair"/>
    <property type="evidence" value="ECO:0007669"/>
    <property type="project" value="UniProtKB-KW"/>
</dbReference>
<proteinExistence type="inferred from homology"/>
<dbReference type="EC" id="2.1.1.63" evidence="3"/>
<comment type="catalytic activity">
    <reaction evidence="8">
        <text>a 6-O-methyl-2'-deoxyguanosine in DNA + L-cysteinyl-[protein] = S-methyl-L-cysteinyl-[protein] + a 2'-deoxyguanosine in DNA</text>
        <dbReference type="Rhea" id="RHEA:24000"/>
        <dbReference type="Rhea" id="RHEA-COMP:10131"/>
        <dbReference type="Rhea" id="RHEA-COMP:10132"/>
        <dbReference type="Rhea" id="RHEA-COMP:11367"/>
        <dbReference type="Rhea" id="RHEA-COMP:11368"/>
        <dbReference type="ChEBI" id="CHEBI:29950"/>
        <dbReference type="ChEBI" id="CHEBI:82612"/>
        <dbReference type="ChEBI" id="CHEBI:85445"/>
        <dbReference type="ChEBI" id="CHEBI:85448"/>
        <dbReference type="EC" id="2.1.1.63"/>
    </reaction>
</comment>
<evidence type="ECO:0000256" key="4">
    <source>
        <dbReference type="ARBA" id="ARBA00022603"/>
    </source>
</evidence>
<keyword evidence="7" id="KW-0234">DNA repair</keyword>
<dbReference type="Pfam" id="PF01035">
    <property type="entry name" value="DNA_binding_1"/>
    <property type="match status" value="1"/>
</dbReference>
<keyword evidence="5" id="KW-0808">Transferase</keyword>
<dbReference type="RefSeq" id="WP_116301032.1">
    <property type="nucleotide sequence ID" value="NZ_NFZV01000002.1"/>
</dbReference>
<name>A0A3E0X0R4_9GAMM</name>
<dbReference type="AlphaFoldDB" id="A0A3E0X0R4"/>
<evidence type="ECO:0000313" key="11">
    <source>
        <dbReference type="Proteomes" id="UP000256763"/>
    </source>
</evidence>
<evidence type="ECO:0000313" key="10">
    <source>
        <dbReference type="EMBL" id="RFA39024.1"/>
    </source>
</evidence>
<sequence length="169" mass="18765">MEEQGQSYDAVIEAPFGRLGIICPNDALESVDFLPADYPLRAPQQPFARRVVAELNAYFADPQHPFDLPLQRHATPFQERVWRALLEIPPGFARTYGSLAEELGSSARAVGRACRSNPLPIIVPCHRVVAKVGLGGFSGADRGKMLTTKQWLLTHEGVVRQHSFLFLDE</sequence>
<gene>
    <name evidence="10" type="ORF">CAL65_02590</name>
</gene>
<evidence type="ECO:0000256" key="6">
    <source>
        <dbReference type="ARBA" id="ARBA00022763"/>
    </source>
</evidence>
<dbReference type="GO" id="GO:0032259">
    <property type="term" value="P:methylation"/>
    <property type="evidence" value="ECO:0007669"/>
    <property type="project" value="UniProtKB-KW"/>
</dbReference>
<accession>A0A3E0X0R4</accession>
<keyword evidence="6" id="KW-0227">DNA damage</keyword>
<evidence type="ECO:0000256" key="7">
    <source>
        <dbReference type="ARBA" id="ARBA00023204"/>
    </source>
</evidence>
<dbReference type="EMBL" id="NFZW01000002">
    <property type="protein sequence ID" value="RFA39024.1"/>
    <property type="molecule type" value="Genomic_DNA"/>
</dbReference>
<keyword evidence="11" id="KW-1185">Reference proteome</keyword>
<dbReference type="InterPro" id="IPR036217">
    <property type="entry name" value="MethylDNA_cys_MeTrfase_DNAb"/>
</dbReference>
<dbReference type="PANTHER" id="PTHR10815">
    <property type="entry name" value="METHYLATED-DNA--PROTEIN-CYSTEINE METHYLTRANSFERASE"/>
    <property type="match status" value="1"/>
</dbReference>
<evidence type="ECO:0000256" key="8">
    <source>
        <dbReference type="ARBA" id="ARBA00049348"/>
    </source>
</evidence>
<dbReference type="InterPro" id="IPR036388">
    <property type="entry name" value="WH-like_DNA-bd_sf"/>
</dbReference>
<feature type="domain" description="Methylated-DNA-[protein]-cysteine S-methyltransferase DNA binding" evidence="9">
    <location>
        <begin position="76"/>
        <end position="158"/>
    </location>
</feature>
<protein>
    <recommendedName>
        <fullName evidence="3">methylated-DNA--[protein]-cysteine S-methyltransferase</fullName>
        <ecNumber evidence="3">2.1.1.63</ecNumber>
    </recommendedName>
</protein>
<dbReference type="CDD" id="cd06445">
    <property type="entry name" value="ATase"/>
    <property type="match status" value="1"/>
</dbReference>
<dbReference type="InterPro" id="IPR036631">
    <property type="entry name" value="MGMT_N_sf"/>
</dbReference>
<comment type="similarity">
    <text evidence="2">Belongs to the MGMT family.</text>
</comment>
<dbReference type="GO" id="GO:0003908">
    <property type="term" value="F:methylated-DNA-[protein]-cysteine S-methyltransferase activity"/>
    <property type="evidence" value="ECO:0007669"/>
    <property type="project" value="UniProtKB-EC"/>
</dbReference>
<dbReference type="OrthoDB" id="9802228at2"/>
<dbReference type="Gene3D" id="3.30.160.70">
    <property type="entry name" value="Methylated DNA-protein cysteine methyltransferase domain"/>
    <property type="match status" value="1"/>
</dbReference>
<dbReference type="SUPFAM" id="SSF53155">
    <property type="entry name" value="Methylated DNA-protein cysteine methyltransferase domain"/>
    <property type="match status" value="1"/>
</dbReference>
<evidence type="ECO:0000256" key="5">
    <source>
        <dbReference type="ARBA" id="ARBA00022679"/>
    </source>
</evidence>
<dbReference type="Gene3D" id="1.10.10.10">
    <property type="entry name" value="Winged helix-like DNA-binding domain superfamily/Winged helix DNA-binding domain"/>
    <property type="match status" value="1"/>
</dbReference>
<keyword evidence="4" id="KW-0489">Methyltransferase</keyword>
<dbReference type="InterPro" id="IPR014048">
    <property type="entry name" value="MethylDNA_cys_MeTrfase_DNA-bd"/>
</dbReference>